<dbReference type="Pfam" id="PF00515">
    <property type="entry name" value="TPR_1"/>
    <property type="match status" value="1"/>
</dbReference>
<dbReference type="Proteomes" id="UP001448207">
    <property type="component" value="Unassembled WGS sequence"/>
</dbReference>
<dbReference type="SUPFAM" id="SSF48452">
    <property type="entry name" value="TPR-like"/>
    <property type="match status" value="1"/>
</dbReference>
<feature type="repeat" description="TPR" evidence="1">
    <location>
        <begin position="115"/>
        <end position="148"/>
    </location>
</feature>
<dbReference type="Gene3D" id="1.25.40.10">
    <property type="entry name" value="Tetratricopeptide repeat domain"/>
    <property type="match status" value="1"/>
</dbReference>
<comment type="caution">
    <text evidence="3">The sequence shown here is derived from an EMBL/GenBank/DDBJ whole genome shotgun (WGS) entry which is preliminary data.</text>
</comment>
<evidence type="ECO:0000256" key="2">
    <source>
        <dbReference type="SAM" id="MobiDB-lite"/>
    </source>
</evidence>
<dbReference type="EMBL" id="JBCLYO010000002">
    <property type="protein sequence ID" value="KAL0092483.1"/>
    <property type="molecule type" value="Genomic_DNA"/>
</dbReference>
<name>A0ABR3B8V0_PHYBL</name>
<dbReference type="SMART" id="SM00028">
    <property type="entry name" value="TPR"/>
    <property type="match status" value="2"/>
</dbReference>
<feature type="repeat" description="TPR" evidence="1">
    <location>
        <begin position="76"/>
        <end position="109"/>
    </location>
</feature>
<dbReference type="PROSITE" id="PS50005">
    <property type="entry name" value="TPR"/>
    <property type="match status" value="2"/>
</dbReference>
<feature type="region of interest" description="Disordered" evidence="2">
    <location>
        <begin position="1"/>
        <end position="58"/>
    </location>
</feature>
<dbReference type="InterPro" id="IPR011990">
    <property type="entry name" value="TPR-like_helical_dom_sf"/>
</dbReference>
<proteinExistence type="predicted"/>
<dbReference type="InterPro" id="IPR052769">
    <property type="entry name" value="TPR_domain_protein"/>
</dbReference>
<dbReference type="PANTHER" id="PTHR46014:SF1">
    <property type="entry name" value="TETRATRICOPEPTIDE REPEAT PROTEIN 1"/>
    <property type="match status" value="1"/>
</dbReference>
<dbReference type="PANTHER" id="PTHR46014">
    <property type="entry name" value="TETRATRICOPEPTIDE REPEAT PROTEIN 1"/>
    <property type="match status" value="1"/>
</dbReference>
<dbReference type="InterPro" id="IPR019734">
    <property type="entry name" value="TPR_rpt"/>
</dbReference>
<sequence length="263" mass="29541">MAIIEEIIEQEVPKVSPKAEQSKPTPAQSDQNDNKKDNSSAPLSNDNRAVADEEDDLFFDCEEHQPEELKRLIEEANEYKTLGNQAFASSEFEKAIGEYENALVVSPLSQKKDRAIYFANIAACHLKLGKPKDARDMCTRAIELDPEYTKALLRRAQANEKIGSYTALSEALEDYKTLVKTPNLDAYTRKECTRAERTLPDIIKVQMEKEKDEMMGKLKDLGNTLLGKFGLSTNNFQFQQDPNSGGYSMNFVNGDNNQPSKSS</sequence>
<accession>A0ABR3B8V0</accession>
<feature type="compositionally biased region" description="Polar residues" evidence="2">
    <location>
        <begin position="22"/>
        <end position="31"/>
    </location>
</feature>
<evidence type="ECO:0008006" key="5">
    <source>
        <dbReference type="Google" id="ProtNLM"/>
    </source>
</evidence>
<organism evidence="3 4">
    <name type="scientific">Phycomyces blakesleeanus</name>
    <dbReference type="NCBI Taxonomy" id="4837"/>
    <lineage>
        <taxon>Eukaryota</taxon>
        <taxon>Fungi</taxon>
        <taxon>Fungi incertae sedis</taxon>
        <taxon>Mucoromycota</taxon>
        <taxon>Mucoromycotina</taxon>
        <taxon>Mucoromycetes</taxon>
        <taxon>Mucorales</taxon>
        <taxon>Phycomycetaceae</taxon>
        <taxon>Phycomyces</taxon>
    </lineage>
</organism>
<evidence type="ECO:0000256" key="1">
    <source>
        <dbReference type="PROSITE-ProRule" id="PRU00339"/>
    </source>
</evidence>
<protein>
    <recommendedName>
        <fullName evidence="5">Tetratricopeptide SHNi-TPR domain-containing protein</fullName>
    </recommendedName>
</protein>
<reference evidence="3 4" key="1">
    <citation type="submission" date="2024-04" db="EMBL/GenBank/DDBJ databases">
        <title>Symmetric and asymmetric DNA N6-adenine methylation regulates different biological responses in Mucorales.</title>
        <authorList>
            <consortium name="Lawrence Berkeley National Laboratory"/>
            <person name="Lax C."/>
            <person name="Mondo S.J."/>
            <person name="Osorio-Concepcion M."/>
            <person name="Muszewska A."/>
            <person name="Corrochano-Luque M."/>
            <person name="Gutierrez G."/>
            <person name="Riley R."/>
            <person name="Lipzen A."/>
            <person name="Guo J."/>
            <person name="Hundley H."/>
            <person name="Amirebrahimi M."/>
            <person name="Ng V."/>
            <person name="Lorenzo-Gutierrez D."/>
            <person name="Binder U."/>
            <person name="Yang J."/>
            <person name="Song Y."/>
            <person name="Canovas D."/>
            <person name="Navarro E."/>
            <person name="Freitag M."/>
            <person name="Gabaldon T."/>
            <person name="Grigoriev I.V."/>
            <person name="Corrochano L.M."/>
            <person name="Nicolas F.E."/>
            <person name="Garre V."/>
        </authorList>
    </citation>
    <scope>NUCLEOTIDE SEQUENCE [LARGE SCALE GENOMIC DNA]</scope>
    <source>
        <strain evidence="3 4">L51</strain>
    </source>
</reference>
<keyword evidence="4" id="KW-1185">Reference proteome</keyword>
<keyword evidence="1" id="KW-0802">TPR repeat</keyword>
<feature type="region of interest" description="Disordered" evidence="2">
    <location>
        <begin position="242"/>
        <end position="263"/>
    </location>
</feature>
<gene>
    <name evidence="3" type="ORF">J3Q64DRAFT_1719140</name>
</gene>
<evidence type="ECO:0000313" key="4">
    <source>
        <dbReference type="Proteomes" id="UP001448207"/>
    </source>
</evidence>
<evidence type="ECO:0000313" key="3">
    <source>
        <dbReference type="EMBL" id="KAL0092483.1"/>
    </source>
</evidence>